<dbReference type="AlphaFoldDB" id="A0A678TGX1"/>
<evidence type="ECO:0000313" key="1">
    <source>
        <dbReference type="EMBL" id="AWA44629.1"/>
    </source>
</evidence>
<organism evidence="1">
    <name type="scientific">Saccharum spontaneum</name>
    <name type="common">Wild sugarcane</name>
    <dbReference type="NCBI Taxonomy" id="62335"/>
    <lineage>
        <taxon>Eukaryota</taxon>
        <taxon>Viridiplantae</taxon>
        <taxon>Streptophyta</taxon>
        <taxon>Embryophyta</taxon>
        <taxon>Tracheophyta</taxon>
        <taxon>Spermatophyta</taxon>
        <taxon>Magnoliopsida</taxon>
        <taxon>Liliopsida</taxon>
        <taxon>Poales</taxon>
        <taxon>Poaceae</taxon>
        <taxon>PACMAD clade</taxon>
        <taxon>Panicoideae</taxon>
        <taxon>Andropogonodae</taxon>
        <taxon>Andropogoneae</taxon>
        <taxon>Saccharinae</taxon>
        <taxon>Saccharum</taxon>
        <taxon>Saccharum officinarum species complex</taxon>
    </lineage>
</organism>
<gene>
    <name evidence="1" type="ORF">SS75N13_000011</name>
</gene>
<sequence length="106" mass="11181">MDSGERDGATVGWFLSVWCSLLPSRRTARTVSRCLPLSLGAFCPPVLLQLLLLSTGGNSEAAATVAHHLGAVANGELAACRGVEERRRKAMGLLTKKRYGAVALAC</sequence>
<dbReference type="EMBL" id="MH182539">
    <property type="protein sequence ID" value="AWA44629.1"/>
    <property type="molecule type" value="Genomic_DNA"/>
</dbReference>
<name>A0A678TGX1_SACSP</name>
<accession>A0A678TGX1</accession>
<proteinExistence type="predicted"/>
<protein>
    <submittedName>
        <fullName evidence="1">Uncharacterized protein</fullName>
    </submittedName>
</protein>
<reference evidence="1" key="1">
    <citation type="submission" date="2018-04" db="EMBL/GenBank/DDBJ databases">
        <title>Comparative Analysis of Homologous Sequences of Saccharum officinarum and Saccharum spontaneum Reveals Independent Polyploidization Events.</title>
        <authorList>
            <person name="Sharma A."/>
            <person name="Song J."/>
            <person name="Lin Q."/>
            <person name="Singh R."/>
            <person name="Ramos N."/>
            <person name="Wang K."/>
            <person name="Zhang J."/>
            <person name="Ming R."/>
            <person name="Yu Q."/>
        </authorList>
    </citation>
    <scope>NUCLEOTIDE SEQUENCE</scope>
</reference>